<organism evidence="9 10">
    <name type="scientific">candidate division WOR-1 bacterium RIFOXYC12_FULL_54_18</name>
    <dbReference type="NCBI Taxonomy" id="1802584"/>
    <lineage>
        <taxon>Bacteria</taxon>
        <taxon>Bacillati</taxon>
        <taxon>Saganbacteria</taxon>
    </lineage>
</organism>
<dbReference type="PANTHER" id="PTHR43687">
    <property type="entry name" value="ADENYLYLSULFATE REDUCTASE, BETA SUBUNIT"/>
    <property type="match status" value="1"/>
</dbReference>
<keyword evidence="7" id="KW-0411">Iron-sulfur</keyword>
<keyword evidence="2" id="KW-0004">4Fe-4S</keyword>
<dbReference type="Gene3D" id="3.30.70.3270">
    <property type="match status" value="1"/>
</dbReference>
<evidence type="ECO:0000256" key="7">
    <source>
        <dbReference type="ARBA" id="ARBA00023014"/>
    </source>
</evidence>
<dbReference type="PROSITE" id="PS00198">
    <property type="entry name" value="4FE4S_FER_1"/>
    <property type="match status" value="1"/>
</dbReference>
<gene>
    <name evidence="9" type="ORF">A3K49_07935</name>
</gene>
<dbReference type="AlphaFoldDB" id="A0A1F4T8F6"/>
<dbReference type="SUPFAM" id="SSF54862">
    <property type="entry name" value="4Fe-4S ferredoxins"/>
    <property type="match status" value="1"/>
</dbReference>
<evidence type="ECO:0000256" key="1">
    <source>
        <dbReference type="ARBA" id="ARBA00022448"/>
    </source>
</evidence>
<dbReference type="InterPro" id="IPR017896">
    <property type="entry name" value="4Fe4S_Fe-S-bd"/>
</dbReference>
<dbReference type="PROSITE" id="PS51379">
    <property type="entry name" value="4FE4S_FER_2"/>
    <property type="match status" value="2"/>
</dbReference>
<name>A0A1F4T8F6_UNCSA</name>
<dbReference type="EMBL" id="MEUG01000001">
    <property type="protein sequence ID" value="OGC28857.1"/>
    <property type="molecule type" value="Genomic_DNA"/>
</dbReference>
<evidence type="ECO:0000259" key="8">
    <source>
        <dbReference type="PROSITE" id="PS51379"/>
    </source>
</evidence>
<proteinExistence type="predicted"/>
<dbReference type="Proteomes" id="UP000178602">
    <property type="component" value="Unassembled WGS sequence"/>
</dbReference>
<evidence type="ECO:0000313" key="10">
    <source>
        <dbReference type="Proteomes" id="UP000178602"/>
    </source>
</evidence>
<keyword evidence="6" id="KW-0408">Iron</keyword>
<sequence>MATKVSLVKCGSYADTEVAGALRSALAPFGGMAALVKPGQKVLIKPNCLMGEAPEMAVTTHPTLIFAVVKEVIAAGGIALVGDSPGNAHANVVASMEKAGIKQAAEAAGGALVPFQQGGIVKVKSPSGSSILPEVPIAGPVLAADFVIDLPKLKTHGMTLYTGAIKNMFGCVPGFFKTEFHRLAPHPHDFASLLVDVFAISRPGLTIMDAVVGMEGAGPSHGTPRKLGAIIASTDGVAVDVIGSSLIGFDPLDIDMIKIAGERGLGNSNLEQIEVLGAAIAELRLTDWARPDRLYKVLKRFPRLAGILAGFIAINPEIDQQKCVKCLVCLKSCPAKTIKMHPHPLSPSPLPRGKGNKGLGVYIDLKNCIHCFCCHELCQYDAVKLKSSWLARLMGVA</sequence>
<evidence type="ECO:0000256" key="4">
    <source>
        <dbReference type="ARBA" id="ARBA00022737"/>
    </source>
</evidence>
<feature type="domain" description="4Fe-4S ferredoxin-type" evidence="8">
    <location>
        <begin position="359"/>
        <end position="388"/>
    </location>
</feature>
<dbReference type="InterPro" id="IPR050572">
    <property type="entry name" value="Fe-S_Ferredoxin"/>
</dbReference>
<evidence type="ECO:0000256" key="3">
    <source>
        <dbReference type="ARBA" id="ARBA00022723"/>
    </source>
</evidence>
<dbReference type="InterPro" id="IPR007160">
    <property type="entry name" value="DUF362"/>
</dbReference>
<keyword evidence="4" id="KW-0677">Repeat</keyword>
<keyword evidence="3" id="KW-0479">Metal-binding</keyword>
<dbReference type="Pfam" id="PF12838">
    <property type="entry name" value="Fer4_7"/>
    <property type="match status" value="1"/>
</dbReference>
<dbReference type="PANTHER" id="PTHR43687:SF6">
    <property type="entry name" value="L-ASPARTATE SEMIALDEHYDE SULFURTRANSFERASE IRON-SULFUR SUBUNIT"/>
    <property type="match status" value="1"/>
</dbReference>
<dbReference type="GO" id="GO:0051539">
    <property type="term" value="F:4 iron, 4 sulfur cluster binding"/>
    <property type="evidence" value="ECO:0007669"/>
    <property type="project" value="UniProtKB-KW"/>
</dbReference>
<evidence type="ECO:0000313" key="9">
    <source>
        <dbReference type="EMBL" id="OGC28857.1"/>
    </source>
</evidence>
<dbReference type="InterPro" id="IPR017900">
    <property type="entry name" value="4Fe4S_Fe_S_CS"/>
</dbReference>
<keyword evidence="1" id="KW-0813">Transport</keyword>
<evidence type="ECO:0000256" key="2">
    <source>
        <dbReference type="ARBA" id="ARBA00022485"/>
    </source>
</evidence>
<keyword evidence="5" id="KW-0249">Electron transport</keyword>
<dbReference type="GO" id="GO:0046872">
    <property type="term" value="F:metal ion binding"/>
    <property type="evidence" value="ECO:0007669"/>
    <property type="project" value="UniProtKB-KW"/>
</dbReference>
<protein>
    <recommendedName>
        <fullName evidence="8">4Fe-4S ferredoxin-type domain-containing protein</fullName>
    </recommendedName>
</protein>
<feature type="domain" description="4Fe-4S ferredoxin-type" evidence="8">
    <location>
        <begin position="314"/>
        <end position="343"/>
    </location>
</feature>
<dbReference type="Pfam" id="PF04015">
    <property type="entry name" value="DUF362"/>
    <property type="match status" value="1"/>
</dbReference>
<evidence type="ECO:0000256" key="6">
    <source>
        <dbReference type="ARBA" id="ARBA00023004"/>
    </source>
</evidence>
<reference evidence="9 10" key="1">
    <citation type="journal article" date="2016" name="Nat. Commun.">
        <title>Thousands of microbial genomes shed light on interconnected biogeochemical processes in an aquifer system.</title>
        <authorList>
            <person name="Anantharaman K."/>
            <person name="Brown C.T."/>
            <person name="Hug L.A."/>
            <person name="Sharon I."/>
            <person name="Castelle C.J."/>
            <person name="Probst A.J."/>
            <person name="Thomas B.C."/>
            <person name="Singh A."/>
            <person name="Wilkins M.J."/>
            <person name="Karaoz U."/>
            <person name="Brodie E.L."/>
            <person name="Williams K.H."/>
            <person name="Hubbard S.S."/>
            <person name="Banfield J.F."/>
        </authorList>
    </citation>
    <scope>NUCLEOTIDE SEQUENCE [LARGE SCALE GENOMIC DNA]</scope>
</reference>
<comment type="caution">
    <text evidence="9">The sequence shown here is derived from an EMBL/GenBank/DDBJ whole genome shotgun (WGS) entry which is preliminary data.</text>
</comment>
<accession>A0A1F4T8F6</accession>
<evidence type="ECO:0000256" key="5">
    <source>
        <dbReference type="ARBA" id="ARBA00022982"/>
    </source>
</evidence>